<evidence type="ECO:0000256" key="1">
    <source>
        <dbReference type="SAM" id="MobiDB-lite"/>
    </source>
</evidence>
<dbReference type="RefSeq" id="WP_053179415.1">
    <property type="nucleotide sequence ID" value="NZ_LGIA01000023.1"/>
</dbReference>
<evidence type="ECO:0000313" key="3">
    <source>
        <dbReference type="Proteomes" id="UP000036958"/>
    </source>
</evidence>
<comment type="caution">
    <text evidence="2">The sequence shown here is derived from an EMBL/GenBank/DDBJ whole genome shotgun (WGS) entry which is preliminary data.</text>
</comment>
<evidence type="ECO:0000313" key="2">
    <source>
        <dbReference type="EMBL" id="KOH46660.1"/>
    </source>
</evidence>
<gene>
    <name evidence="2" type="ORF">NC99_05000</name>
</gene>
<reference evidence="3" key="1">
    <citation type="submission" date="2015-07" db="EMBL/GenBank/DDBJ databases">
        <title>Genome sequencing of Sunxiuqinia dokdonensis strain SK.</title>
        <authorList>
            <person name="Ahn S."/>
            <person name="Kim B.-C."/>
        </authorList>
    </citation>
    <scope>NUCLEOTIDE SEQUENCE [LARGE SCALE GENOMIC DNA]</scope>
    <source>
        <strain evidence="3">SK</strain>
    </source>
</reference>
<sequence>MKTNLKIGRWALIIFLLLPAVLVSGQTDEKPERQRRVKMVKVVNGERTVLDTLISGDETGFAWIDELDLRCRLDSTLKRRLNRFRYEFSDGENEDVFVFAPGDRPFMRHRGNRIMLRDSLLACDSLGMRMMIRRGDGPMAPNRSFRHNRAFVHVPGAPYPPMPIQYLDRHPDDKMVIRLDDPDVISYKKKDLSGGREKIEIIRKKRDDQPQEFDIEEEMIIEEEEK</sequence>
<organism evidence="2 3">
    <name type="scientific">Sunxiuqinia dokdonensis</name>
    <dbReference type="NCBI Taxonomy" id="1409788"/>
    <lineage>
        <taxon>Bacteria</taxon>
        <taxon>Pseudomonadati</taxon>
        <taxon>Bacteroidota</taxon>
        <taxon>Bacteroidia</taxon>
        <taxon>Marinilabiliales</taxon>
        <taxon>Prolixibacteraceae</taxon>
        <taxon>Sunxiuqinia</taxon>
    </lineage>
</organism>
<accession>A0A0L8VDX1</accession>
<feature type="region of interest" description="Disordered" evidence="1">
    <location>
        <begin position="207"/>
        <end position="226"/>
    </location>
</feature>
<dbReference type="Proteomes" id="UP000036958">
    <property type="component" value="Unassembled WGS sequence"/>
</dbReference>
<dbReference type="STRING" id="1409788.NC99_05000"/>
<keyword evidence="3" id="KW-1185">Reference proteome</keyword>
<proteinExistence type="predicted"/>
<dbReference type="OrthoDB" id="1121223at2"/>
<feature type="compositionally biased region" description="Acidic residues" evidence="1">
    <location>
        <begin position="210"/>
        <end position="226"/>
    </location>
</feature>
<protein>
    <submittedName>
        <fullName evidence="2">Uncharacterized protein</fullName>
    </submittedName>
</protein>
<name>A0A0L8VDX1_9BACT</name>
<dbReference type="AlphaFoldDB" id="A0A0L8VDX1"/>
<dbReference type="EMBL" id="LGIA01000023">
    <property type="protein sequence ID" value="KOH46660.1"/>
    <property type="molecule type" value="Genomic_DNA"/>
</dbReference>